<comment type="caution">
    <text evidence="1">The sequence shown here is derived from an EMBL/GenBank/DDBJ whole genome shotgun (WGS) entry which is preliminary data.</text>
</comment>
<keyword evidence="2" id="KW-1185">Reference proteome</keyword>
<protein>
    <submittedName>
        <fullName evidence="1">Uncharacterized protein</fullName>
    </submittedName>
</protein>
<dbReference type="EMBL" id="MU857039">
    <property type="protein sequence ID" value="KAK4150987.1"/>
    <property type="molecule type" value="Genomic_DNA"/>
</dbReference>
<sequence>MRLGNAAFNALRALENPSLASERPEGADKQELLWDARKSARAAMRGHPSFLGGTHETGLALRTPRWTSNMGCYLCSSIMGYPHWPHSG</sequence>
<dbReference type="AlphaFoldDB" id="A0AAN6VGF3"/>
<evidence type="ECO:0000313" key="2">
    <source>
        <dbReference type="Proteomes" id="UP001302745"/>
    </source>
</evidence>
<name>A0AAN6VGF3_9PEZI</name>
<proteinExistence type="predicted"/>
<reference evidence="1" key="1">
    <citation type="journal article" date="2023" name="Mol. Phylogenet. Evol.">
        <title>Genome-scale phylogeny and comparative genomics of the fungal order Sordariales.</title>
        <authorList>
            <person name="Hensen N."/>
            <person name="Bonometti L."/>
            <person name="Westerberg I."/>
            <person name="Brannstrom I.O."/>
            <person name="Guillou S."/>
            <person name="Cros-Aarteil S."/>
            <person name="Calhoun S."/>
            <person name="Haridas S."/>
            <person name="Kuo A."/>
            <person name="Mondo S."/>
            <person name="Pangilinan J."/>
            <person name="Riley R."/>
            <person name="LaButti K."/>
            <person name="Andreopoulos B."/>
            <person name="Lipzen A."/>
            <person name="Chen C."/>
            <person name="Yan M."/>
            <person name="Daum C."/>
            <person name="Ng V."/>
            <person name="Clum A."/>
            <person name="Steindorff A."/>
            <person name="Ohm R.A."/>
            <person name="Martin F."/>
            <person name="Silar P."/>
            <person name="Natvig D.O."/>
            <person name="Lalanne C."/>
            <person name="Gautier V."/>
            <person name="Ament-Velasquez S.L."/>
            <person name="Kruys A."/>
            <person name="Hutchinson M.I."/>
            <person name="Powell A.J."/>
            <person name="Barry K."/>
            <person name="Miller A.N."/>
            <person name="Grigoriev I.V."/>
            <person name="Debuchy R."/>
            <person name="Gladieux P."/>
            <person name="Hiltunen Thoren M."/>
            <person name="Johannesson H."/>
        </authorList>
    </citation>
    <scope>NUCLEOTIDE SEQUENCE</scope>
    <source>
        <strain evidence="1">CBS 538.74</strain>
    </source>
</reference>
<organism evidence="1 2">
    <name type="scientific">Chaetomidium leptoderma</name>
    <dbReference type="NCBI Taxonomy" id="669021"/>
    <lineage>
        <taxon>Eukaryota</taxon>
        <taxon>Fungi</taxon>
        <taxon>Dikarya</taxon>
        <taxon>Ascomycota</taxon>
        <taxon>Pezizomycotina</taxon>
        <taxon>Sordariomycetes</taxon>
        <taxon>Sordariomycetidae</taxon>
        <taxon>Sordariales</taxon>
        <taxon>Chaetomiaceae</taxon>
        <taxon>Chaetomidium</taxon>
    </lineage>
</organism>
<gene>
    <name evidence="1" type="ORF">C8A00DRAFT_17550</name>
</gene>
<accession>A0AAN6VGF3</accession>
<evidence type="ECO:0000313" key="1">
    <source>
        <dbReference type="EMBL" id="KAK4150987.1"/>
    </source>
</evidence>
<dbReference type="Proteomes" id="UP001302745">
    <property type="component" value="Unassembled WGS sequence"/>
</dbReference>
<reference evidence="1" key="2">
    <citation type="submission" date="2023-05" db="EMBL/GenBank/DDBJ databases">
        <authorList>
            <consortium name="Lawrence Berkeley National Laboratory"/>
            <person name="Steindorff A."/>
            <person name="Hensen N."/>
            <person name="Bonometti L."/>
            <person name="Westerberg I."/>
            <person name="Brannstrom I.O."/>
            <person name="Guillou S."/>
            <person name="Cros-Aarteil S."/>
            <person name="Calhoun S."/>
            <person name="Haridas S."/>
            <person name="Kuo A."/>
            <person name="Mondo S."/>
            <person name="Pangilinan J."/>
            <person name="Riley R."/>
            <person name="Labutti K."/>
            <person name="Andreopoulos B."/>
            <person name="Lipzen A."/>
            <person name="Chen C."/>
            <person name="Yanf M."/>
            <person name="Daum C."/>
            <person name="Ng V."/>
            <person name="Clum A."/>
            <person name="Ohm R."/>
            <person name="Martin F."/>
            <person name="Silar P."/>
            <person name="Natvig D."/>
            <person name="Lalanne C."/>
            <person name="Gautier V."/>
            <person name="Ament-Velasquez S.L."/>
            <person name="Kruys A."/>
            <person name="Hutchinson M.I."/>
            <person name="Powell A.J."/>
            <person name="Barry K."/>
            <person name="Miller A.N."/>
            <person name="Grigoriev I.V."/>
            <person name="Debuchy R."/>
            <person name="Gladieux P."/>
            <person name="Thoren M.H."/>
            <person name="Johannesson H."/>
        </authorList>
    </citation>
    <scope>NUCLEOTIDE SEQUENCE</scope>
    <source>
        <strain evidence="1">CBS 538.74</strain>
    </source>
</reference>